<dbReference type="Gene3D" id="2.60.40.10">
    <property type="entry name" value="Immunoglobulins"/>
    <property type="match status" value="1"/>
</dbReference>
<keyword evidence="12" id="KW-0325">Glycoprotein</keyword>
<reference evidence="18" key="1">
    <citation type="thesis" date="2020" institute="ProQuest LLC" country="789 East Eisenhower Parkway, Ann Arbor, MI, USA">
        <title>Comparative Genomics and Chromosome Evolution.</title>
        <authorList>
            <person name="Mudd A.B."/>
        </authorList>
    </citation>
    <scope>NUCLEOTIDE SEQUENCE</scope>
    <source>
        <strain evidence="18">237g6f4</strain>
        <tissue evidence="18">Blood</tissue>
    </source>
</reference>
<protein>
    <recommendedName>
        <fullName evidence="2">T-cell surface glycoprotein CD8 alpha chain</fullName>
    </recommendedName>
</protein>
<dbReference type="SMART" id="SM00406">
    <property type="entry name" value="IGv"/>
    <property type="match status" value="1"/>
</dbReference>
<evidence type="ECO:0000256" key="4">
    <source>
        <dbReference type="ARBA" id="ARBA00022692"/>
    </source>
</evidence>
<dbReference type="InterPro" id="IPR003599">
    <property type="entry name" value="Ig_sub"/>
</dbReference>
<keyword evidence="10" id="KW-0564">Palmitate</keyword>
<dbReference type="SUPFAM" id="SSF48726">
    <property type="entry name" value="Immunoglobulin"/>
    <property type="match status" value="1"/>
</dbReference>
<dbReference type="InterPro" id="IPR015468">
    <property type="entry name" value="CD8_asu"/>
</dbReference>
<evidence type="ECO:0000256" key="8">
    <source>
        <dbReference type="ARBA" id="ARBA00023130"/>
    </source>
</evidence>
<evidence type="ECO:0000259" key="17">
    <source>
        <dbReference type="PROSITE" id="PS50835"/>
    </source>
</evidence>
<keyword evidence="6" id="KW-0391">Immunity</keyword>
<keyword evidence="3" id="KW-1003">Cell membrane</keyword>
<evidence type="ECO:0000256" key="3">
    <source>
        <dbReference type="ARBA" id="ARBA00022475"/>
    </source>
</evidence>
<dbReference type="InterPro" id="IPR007110">
    <property type="entry name" value="Ig-like_dom"/>
</dbReference>
<dbReference type="GO" id="GO:0045065">
    <property type="term" value="P:cytotoxic T cell differentiation"/>
    <property type="evidence" value="ECO:0007669"/>
    <property type="project" value="TreeGrafter"/>
</dbReference>
<evidence type="ECO:0000256" key="1">
    <source>
        <dbReference type="ARBA" id="ARBA00004251"/>
    </source>
</evidence>
<evidence type="ECO:0000256" key="10">
    <source>
        <dbReference type="ARBA" id="ARBA00023139"/>
    </source>
</evidence>
<dbReference type="Proteomes" id="UP000824782">
    <property type="component" value="Unassembled WGS sequence"/>
</dbReference>
<feature type="non-terminal residue" evidence="18">
    <location>
        <position position="260"/>
    </location>
</feature>
<comment type="caution">
    <text evidence="18">The sequence shown here is derived from an EMBL/GenBank/DDBJ whole genome shotgun (WGS) entry which is preliminary data.</text>
</comment>
<keyword evidence="5" id="KW-0732">Signal</keyword>
<keyword evidence="8" id="KW-1064">Adaptive immunity</keyword>
<evidence type="ECO:0000256" key="7">
    <source>
        <dbReference type="ARBA" id="ARBA00022989"/>
    </source>
</evidence>
<evidence type="ECO:0000256" key="14">
    <source>
        <dbReference type="ARBA" id="ARBA00023319"/>
    </source>
</evidence>
<feature type="domain" description="Ig-like" evidence="17">
    <location>
        <begin position="53"/>
        <end position="183"/>
    </location>
</feature>
<feature type="compositionally biased region" description="Basic and acidic residues" evidence="15">
    <location>
        <begin position="9"/>
        <end position="18"/>
    </location>
</feature>
<evidence type="ECO:0000256" key="11">
    <source>
        <dbReference type="ARBA" id="ARBA00023157"/>
    </source>
</evidence>
<evidence type="ECO:0000256" key="15">
    <source>
        <dbReference type="SAM" id="MobiDB-lite"/>
    </source>
</evidence>
<evidence type="ECO:0000256" key="6">
    <source>
        <dbReference type="ARBA" id="ARBA00022859"/>
    </source>
</evidence>
<comment type="subcellular location">
    <subcellularLocation>
        <location evidence="1">Cell membrane</location>
        <topology evidence="1">Single-pass type I membrane protein</topology>
    </subcellularLocation>
</comment>
<keyword evidence="9 16" id="KW-0472">Membrane</keyword>
<dbReference type="PANTHER" id="PTHR10441">
    <property type="entry name" value="CD8 ALPHA CHAIN"/>
    <property type="match status" value="1"/>
</dbReference>
<evidence type="ECO:0000256" key="16">
    <source>
        <dbReference type="SAM" id="Phobius"/>
    </source>
</evidence>
<evidence type="ECO:0000256" key="13">
    <source>
        <dbReference type="ARBA" id="ARBA00023288"/>
    </source>
</evidence>
<keyword evidence="19" id="KW-1185">Reference proteome</keyword>
<dbReference type="GO" id="GO:0002456">
    <property type="term" value="P:T cell mediated immunity"/>
    <property type="evidence" value="ECO:0007669"/>
    <property type="project" value="TreeGrafter"/>
</dbReference>
<evidence type="ECO:0000313" key="18">
    <source>
        <dbReference type="EMBL" id="KAG8545346.1"/>
    </source>
</evidence>
<gene>
    <name evidence="18" type="ORF">GDO81_021060</name>
</gene>
<accession>A0AAV6ZFN7</accession>
<feature type="region of interest" description="Disordered" evidence="15">
    <location>
        <begin position="1"/>
        <end position="24"/>
    </location>
</feature>
<dbReference type="EMBL" id="WNYA01001673">
    <property type="protein sequence ID" value="KAG8545346.1"/>
    <property type="molecule type" value="Genomic_DNA"/>
</dbReference>
<evidence type="ECO:0000256" key="9">
    <source>
        <dbReference type="ARBA" id="ARBA00023136"/>
    </source>
</evidence>
<dbReference type="Pfam" id="PF07686">
    <property type="entry name" value="V-set"/>
    <property type="match status" value="1"/>
</dbReference>
<organism evidence="18 19">
    <name type="scientific">Engystomops pustulosus</name>
    <name type="common">Tungara frog</name>
    <name type="synonym">Physalaemus pustulosus</name>
    <dbReference type="NCBI Taxonomy" id="76066"/>
    <lineage>
        <taxon>Eukaryota</taxon>
        <taxon>Metazoa</taxon>
        <taxon>Chordata</taxon>
        <taxon>Craniata</taxon>
        <taxon>Vertebrata</taxon>
        <taxon>Euteleostomi</taxon>
        <taxon>Amphibia</taxon>
        <taxon>Batrachia</taxon>
        <taxon>Anura</taxon>
        <taxon>Neobatrachia</taxon>
        <taxon>Hyloidea</taxon>
        <taxon>Leptodactylidae</taxon>
        <taxon>Leiuperinae</taxon>
        <taxon>Engystomops</taxon>
    </lineage>
</organism>
<feature type="transmembrane region" description="Helical" evidence="16">
    <location>
        <begin position="234"/>
        <end position="259"/>
    </location>
</feature>
<dbReference type="InterPro" id="IPR036179">
    <property type="entry name" value="Ig-like_dom_sf"/>
</dbReference>
<keyword evidence="7 16" id="KW-1133">Transmembrane helix</keyword>
<dbReference type="InterPro" id="IPR013783">
    <property type="entry name" value="Ig-like_fold"/>
</dbReference>
<sequence>MDVPTESTAMEKQKEKSHQAPPEVGCAPGDVLEVQSQQCESCLVLPVPERCSPAMLSDTMISITSLQVLFCLFSCSHQLKISSDKTLQKGSSQAINLKCEAESSEPTDYGIYWFRHKKGDVNPESILYLRNLGKSIYRNDRDSARFTATSSGSLFNLAIKGFDQADQGTYYCLINKNSVLYISPGVPLIYPEATTAKPKVTIAPPALTTRDPCNCGPGKEEVKDPDPLGLSCDLYVWAPLTVLCGFFLICFLFTSIILCC</sequence>
<dbReference type="InterPro" id="IPR013106">
    <property type="entry name" value="Ig_V-set"/>
</dbReference>
<keyword evidence="11" id="KW-1015">Disulfide bond</keyword>
<keyword evidence="13" id="KW-0449">Lipoprotein</keyword>
<name>A0AAV6ZFN7_ENGPU</name>
<evidence type="ECO:0000313" key="19">
    <source>
        <dbReference type="Proteomes" id="UP000824782"/>
    </source>
</evidence>
<dbReference type="PROSITE" id="PS50835">
    <property type="entry name" value="IG_LIKE"/>
    <property type="match status" value="1"/>
</dbReference>
<evidence type="ECO:0000256" key="5">
    <source>
        <dbReference type="ARBA" id="ARBA00022729"/>
    </source>
</evidence>
<dbReference type="AlphaFoldDB" id="A0AAV6ZFN7"/>
<keyword evidence="14" id="KW-0393">Immunoglobulin domain</keyword>
<dbReference type="GO" id="GO:0007166">
    <property type="term" value="P:cell surface receptor signaling pathway"/>
    <property type="evidence" value="ECO:0007669"/>
    <property type="project" value="TreeGrafter"/>
</dbReference>
<proteinExistence type="predicted"/>
<dbReference type="PANTHER" id="PTHR10441:SF2">
    <property type="entry name" value="T-CELL SURFACE GLYCOPROTEIN CD8 ALPHA CHAIN"/>
    <property type="match status" value="1"/>
</dbReference>
<keyword evidence="4 16" id="KW-0812">Transmembrane</keyword>
<evidence type="ECO:0000256" key="2">
    <source>
        <dbReference type="ARBA" id="ARBA00021525"/>
    </source>
</evidence>
<dbReference type="SMART" id="SM00409">
    <property type="entry name" value="IG"/>
    <property type="match status" value="1"/>
</dbReference>
<evidence type="ECO:0000256" key="12">
    <source>
        <dbReference type="ARBA" id="ARBA00023180"/>
    </source>
</evidence>
<dbReference type="GO" id="GO:0009897">
    <property type="term" value="C:external side of plasma membrane"/>
    <property type="evidence" value="ECO:0007669"/>
    <property type="project" value="TreeGrafter"/>
</dbReference>